<feature type="compositionally biased region" description="Polar residues" evidence="1">
    <location>
        <begin position="617"/>
        <end position="633"/>
    </location>
</feature>
<proteinExistence type="predicted"/>
<feature type="region of interest" description="Disordered" evidence="1">
    <location>
        <begin position="746"/>
        <end position="799"/>
    </location>
</feature>
<feature type="compositionally biased region" description="Polar residues" evidence="1">
    <location>
        <begin position="487"/>
        <end position="508"/>
    </location>
</feature>
<dbReference type="GeneID" id="111086681"/>
<feature type="region of interest" description="Disordered" evidence="1">
    <location>
        <begin position="465"/>
        <end position="673"/>
    </location>
</feature>
<protein>
    <submittedName>
        <fullName evidence="4">Rho GTPase-activating protein gacF-like isoform X1</fullName>
    </submittedName>
</protein>
<keyword evidence="3" id="KW-1185">Reference proteome</keyword>
<evidence type="ECO:0000313" key="4">
    <source>
        <dbReference type="RefSeq" id="XP_022246196.1"/>
    </source>
</evidence>
<dbReference type="RefSeq" id="XP_022246196.1">
    <property type="nucleotide sequence ID" value="XM_022390488.1"/>
</dbReference>
<gene>
    <name evidence="4" type="primary">LOC111086681</name>
</gene>
<feature type="compositionally biased region" description="Low complexity" evidence="1">
    <location>
        <begin position="595"/>
        <end position="614"/>
    </location>
</feature>
<feature type="compositionally biased region" description="Low complexity" evidence="1">
    <location>
        <begin position="746"/>
        <end position="756"/>
    </location>
</feature>
<feature type="region of interest" description="Disordered" evidence="1">
    <location>
        <begin position="147"/>
        <end position="166"/>
    </location>
</feature>
<dbReference type="InterPro" id="IPR032768">
    <property type="entry name" value="GTSE1_N"/>
</dbReference>
<name>A0ABM1SRE0_LIMPO</name>
<evidence type="ECO:0000313" key="3">
    <source>
        <dbReference type="Proteomes" id="UP000694941"/>
    </source>
</evidence>
<feature type="compositionally biased region" description="Low complexity" evidence="1">
    <location>
        <begin position="509"/>
        <end position="521"/>
    </location>
</feature>
<accession>A0ABM1SRE0</accession>
<feature type="compositionally biased region" description="Polar residues" evidence="1">
    <location>
        <begin position="529"/>
        <end position="559"/>
    </location>
</feature>
<dbReference type="Proteomes" id="UP000694941">
    <property type="component" value="Unplaced"/>
</dbReference>
<feature type="compositionally biased region" description="Basic and acidic residues" evidence="1">
    <location>
        <begin position="94"/>
        <end position="110"/>
    </location>
</feature>
<feature type="region of interest" description="Disordered" evidence="1">
    <location>
        <begin position="81"/>
        <end position="112"/>
    </location>
</feature>
<feature type="region of interest" description="Disordered" evidence="1">
    <location>
        <begin position="698"/>
        <end position="720"/>
    </location>
</feature>
<feature type="compositionally biased region" description="Polar residues" evidence="1">
    <location>
        <begin position="759"/>
        <end position="772"/>
    </location>
</feature>
<feature type="compositionally biased region" description="Low complexity" evidence="1">
    <location>
        <begin position="634"/>
        <end position="647"/>
    </location>
</feature>
<sequence>MSDCTTSVVIEFNVSDFLSPSQTYLSKQSSSKTNNQPQGYSARIVGNSHTDETFLCKQVRKLTVESSVSSPSYDKLIDITEGEADNEQSYSSNEKLKDTPQSRCEEEKTNNKQLPSCDISLQDSMIFSDQSLNIGVWYRKEEIRRGSTNSSEANHNVGKSGSWSPSMIGGEEELLENETFDFNISVTSPCSFGIGEDDVFQELNTQTHEKTFSKEDKVSINKLDSSKLSDVPDIWHSLSREDMVKVRNEASDVIRRLAVNEDGEQELNTKQEKEASSVGCNISPVYTCIYPNKQLKPTSESLGVRRRSRSIALQTDDTNLYLNFKEEASRTTKFKLKSVNSTVDVFSQTEYMDDKENYSDKVNESLHESNQLLEHTLPTCSPQETTNKKSTTVIRKGTYTLKSSPLTAEIVREKCRAKKKKTNSQVVKSCDLDREGVSVPSDAHASTATPPLDKISVRSKVTCLKSSTPVGRTASTSATLSSRKAVSVSSQPPIGSTVPSKTGQRCTPSFNSSQGSSQNSSVIKRENFSKLSLNHSRPSLQKTGIDTSVNSSGGSSKNTPKSRKNVSTCIKVGAVATSGLRPPSGSTSSHTRQRSNSGSSLSSKSSTSSISSKSKLPRTTLSVENLSTSQIQAQTQLTRSTKTTSSLKRSELKRPICGTNKNSNQPAATKPSALKAHATIKHGPLKESPSQMIKPVAQGVSKIRNSSDPNQKANSPQGAVMKVQRANSFTSSGLLTQSRRVLNTSISTPTLTSTPNKPEFSSNSSNQTTPVSSKKGKLWRGRSGITSQSQLKHTKTSNT</sequence>
<feature type="compositionally biased region" description="Polar residues" evidence="1">
    <location>
        <begin position="703"/>
        <end position="717"/>
    </location>
</feature>
<evidence type="ECO:0000259" key="2">
    <source>
        <dbReference type="Pfam" id="PF15259"/>
    </source>
</evidence>
<feature type="compositionally biased region" description="Polar residues" evidence="1">
    <location>
        <begin position="147"/>
        <end position="165"/>
    </location>
</feature>
<feature type="domain" description="G2 and S phase-expressed protein 1 N-terminal" evidence="2">
    <location>
        <begin position="174"/>
        <end position="276"/>
    </location>
</feature>
<dbReference type="Pfam" id="PF15259">
    <property type="entry name" value="GTSE1_N"/>
    <property type="match status" value="1"/>
</dbReference>
<organism evidence="3 4">
    <name type="scientific">Limulus polyphemus</name>
    <name type="common">Atlantic horseshoe crab</name>
    <dbReference type="NCBI Taxonomy" id="6850"/>
    <lineage>
        <taxon>Eukaryota</taxon>
        <taxon>Metazoa</taxon>
        <taxon>Ecdysozoa</taxon>
        <taxon>Arthropoda</taxon>
        <taxon>Chelicerata</taxon>
        <taxon>Merostomata</taxon>
        <taxon>Xiphosura</taxon>
        <taxon>Limulidae</taxon>
        <taxon>Limulus</taxon>
    </lineage>
</organism>
<reference evidence="4" key="1">
    <citation type="submission" date="2025-08" db="UniProtKB">
        <authorList>
            <consortium name="RefSeq"/>
        </authorList>
    </citation>
    <scope>IDENTIFICATION</scope>
    <source>
        <tissue evidence="4">Muscle</tissue>
    </source>
</reference>
<evidence type="ECO:0000256" key="1">
    <source>
        <dbReference type="SAM" id="MobiDB-lite"/>
    </source>
</evidence>
<feature type="compositionally biased region" description="Low complexity" evidence="1">
    <location>
        <begin position="473"/>
        <end position="482"/>
    </location>
</feature>